<evidence type="ECO:0000256" key="1">
    <source>
        <dbReference type="ARBA" id="ARBA00008072"/>
    </source>
</evidence>
<gene>
    <name evidence="4" type="ORF">QC761_0049100</name>
</gene>
<keyword evidence="2" id="KW-0560">Oxidoreductase</keyword>
<dbReference type="InterPro" id="IPR047122">
    <property type="entry name" value="Trans-enoyl_RdTase-like"/>
</dbReference>
<dbReference type="SUPFAM" id="SSF50129">
    <property type="entry name" value="GroES-like"/>
    <property type="match status" value="1"/>
</dbReference>
<keyword evidence="5" id="KW-1185">Reference proteome</keyword>
<proteinExistence type="inferred from homology"/>
<organism evidence="4 5">
    <name type="scientific">Podospora bellae-mahoneyi</name>
    <dbReference type="NCBI Taxonomy" id="2093777"/>
    <lineage>
        <taxon>Eukaryota</taxon>
        <taxon>Fungi</taxon>
        <taxon>Dikarya</taxon>
        <taxon>Ascomycota</taxon>
        <taxon>Pezizomycotina</taxon>
        <taxon>Sordariomycetes</taxon>
        <taxon>Sordariomycetidae</taxon>
        <taxon>Sordariales</taxon>
        <taxon>Podosporaceae</taxon>
        <taxon>Podospora</taxon>
    </lineage>
</organism>
<name>A0ABR0FM20_9PEZI</name>
<dbReference type="GeneID" id="87891623"/>
<dbReference type="Gene3D" id="3.40.50.720">
    <property type="entry name" value="NAD(P)-binding Rossmann-like Domain"/>
    <property type="match status" value="1"/>
</dbReference>
<sequence>MALPSETRAVIIASIGKAEIKSVPLPTLRDDYILVRTTAVALNPTDWKHVYGINLGPNQPTVIDTRVGCDYAGIVEHVGPKVTKAFKKGDLICGPAHGSNAVQPEDGTFAEYIVVKGDVQIKVPGNLKDYEAATLGIGITTAGQGLYQALSLPLPSPASPVPDPDPDPRRKILIYGGSTATGLLGIQFAALSGYTIATTCSPHNFSRVRSLVGNGSVSAYDYRSPTLSSDLKAWAGDDLTVAWDCIASTDSAKLCASVLAKEGGKYRSLLRVPDEVVKGVNGKVDSGFTFAYTALGEAFRKAVDIPAVEGDFEFAKQFWELARELLAQGKVKTVEAEVNRGGKGGLEGVLVGLRELKEGRVSGRKLVYTLRGDGSADF</sequence>
<dbReference type="PANTHER" id="PTHR45348:SF2">
    <property type="entry name" value="ZINC-TYPE ALCOHOL DEHYDROGENASE-LIKE PROTEIN C2E1P3.01"/>
    <property type="match status" value="1"/>
</dbReference>
<dbReference type="Proteomes" id="UP001322138">
    <property type="component" value="Unassembled WGS sequence"/>
</dbReference>
<evidence type="ECO:0000313" key="4">
    <source>
        <dbReference type="EMBL" id="KAK4644094.1"/>
    </source>
</evidence>
<evidence type="ECO:0000259" key="3">
    <source>
        <dbReference type="SMART" id="SM00829"/>
    </source>
</evidence>
<accession>A0ABR0FM20</accession>
<protein>
    <recommendedName>
        <fullName evidence="3">Enoyl reductase (ER) domain-containing protein</fullName>
    </recommendedName>
</protein>
<dbReference type="Pfam" id="PF08240">
    <property type="entry name" value="ADH_N"/>
    <property type="match status" value="1"/>
</dbReference>
<feature type="domain" description="Enoyl reductase (ER)" evidence="3">
    <location>
        <begin position="13"/>
        <end position="367"/>
    </location>
</feature>
<dbReference type="PANTHER" id="PTHR45348">
    <property type="entry name" value="HYPOTHETICAL OXIDOREDUCTASE (EUROFUNG)"/>
    <property type="match status" value="1"/>
</dbReference>
<reference evidence="4 5" key="1">
    <citation type="journal article" date="2023" name="bioRxiv">
        <title>High-quality genome assemblies of four members of thePodospora anserinaspecies complex.</title>
        <authorList>
            <person name="Ament-Velasquez S.L."/>
            <person name="Vogan A.A."/>
            <person name="Wallerman O."/>
            <person name="Hartmann F."/>
            <person name="Gautier V."/>
            <person name="Silar P."/>
            <person name="Giraud T."/>
            <person name="Johannesson H."/>
        </authorList>
    </citation>
    <scope>NUCLEOTIDE SEQUENCE [LARGE SCALE GENOMIC DNA]</scope>
    <source>
        <strain evidence="4 5">CBS 112042</strain>
    </source>
</reference>
<dbReference type="InterPro" id="IPR020843">
    <property type="entry name" value="ER"/>
</dbReference>
<evidence type="ECO:0000313" key="5">
    <source>
        <dbReference type="Proteomes" id="UP001322138"/>
    </source>
</evidence>
<dbReference type="InterPro" id="IPR013154">
    <property type="entry name" value="ADH-like_N"/>
</dbReference>
<dbReference type="SUPFAM" id="SSF51735">
    <property type="entry name" value="NAD(P)-binding Rossmann-fold domains"/>
    <property type="match status" value="1"/>
</dbReference>
<comment type="similarity">
    <text evidence="1">Belongs to the zinc-containing alcohol dehydrogenase family.</text>
</comment>
<dbReference type="Gene3D" id="3.90.180.10">
    <property type="entry name" value="Medium-chain alcohol dehydrogenases, catalytic domain"/>
    <property type="match status" value="1"/>
</dbReference>
<evidence type="ECO:0000256" key="2">
    <source>
        <dbReference type="ARBA" id="ARBA00023002"/>
    </source>
</evidence>
<dbReference type="InterPro" id="IPR011032">
    <property type="entry name" value="GroES-like_sf"/>
</dbReference>
<dbReference type="CDD" id="cd08249">
    <property type="entry name" value="enoyl_reductase_like"/>
    <property type="match status" value="1"/>
</dbReference>
<dbReference type="SMART" id="SM00829">
    <property type="entry name" value="PKS_ER"/>
    <property type="match status" value="1"/>
</dbReference>
<dbReference type="RefSeq" id="XP_062733070.1">
    <property type="nucleotide sequence ID" value="XM_062872451.1"/>
</dbReference>
<dbReference type="EMBL" id="JAFFGZ010000005">
    <property type="protein sequence ID" value="KAK4644094.1"/>
    <property type="molecule type" value="Genomic_DNA"/>
</dbReference>
<comment type="caution">
    <text evidence="4">The sequence shown here is derived from an EMBL/GenBank/DDBJ whole genome shotgun (WGS) entry which is preliminary data.</text>
</comment>
<dbReference type="InterPro" id="IPR036291">
    <property type="entry name" value="NAD(P)-bd_dom_sf"/>
</dbReference>